<proteinExistence type="predicted"/>
<feature type="compositionally biased region" description="Polar residues" evidence="1">
    <location>
        <begin position="92"/>
        <end position="107"/>
    </location>
</feature>
<comment type="caution">
    <text evidence="2">The sequence shown here is derived from an EMBL/GenBank/DDBJ whole genome shotgun (WGS) entry which is preliminary data.</text>
</comment>
<accession>A0A2K3KUU6</accession>
<feature type="region of interest" description="Disordered" evidence="1">
    <location>
        <begin position="82"/>
        <end position="113"/>
    </location>
</feature>
<evidence type="ECO:0000313" key="3">
    <source>
        <dbReference type="Proteomes" id="UP000236291"/>
    </source>
</evidence>
<sequence length="113" mass="12709">MTFTKIFNHFEFPLDGEIAEYQISKFGLKNIKHFKSKSTSQVPVKTYTGTKRKRKEHIVPNCVVDSAQFVQAEPLVPPTVETETPIVVNPTDNAQSTPPHSVLNQTDLEPETV</sequence>
<dbReference type="EMBL" id="ASHM01111015">
    <property type="protein sequence ID" value="PNX70055.1"/>
    <property type="molecule type" value="Genomic_DNA"/>
</dbReference>
<gene>
    <name evidence="2" type="ORF">L195_g057063</name>
</gene>
<feature type="compositionally biased region" description="Low complexity" evidence="1">
    <location>
        <begin position="82"/>
        <end position="91"/>
    </location>
</feature>
<name>A0A2K3KUU6_TRIPR</name>
<dbReference type="Proteomes" id="UP000236291">
    <property type="component" value="Unassembled WGS sequence"/>
</dbReference>
<reference evidence="2 3" key="1">
    <citation type="journal article" date="2014" name="Am. J. Bot.">
        <title>Genome assembly and annotation for red clover (Trifolium pratense; Fabaceae).</title>
        <authorList>
            <person name="Istvanek J."/>
            <person name="Jaros M."/>
            <person name="Krenek A."/>
            <person name="Repkova J."/>
        </authorList>
    </citation>
    <scope>NUCLEOTIDE SEQUENCE [LARGE SCALE GENOMIC DNA]</scope>
    <source>
        <strain evidence="3">cv. Tatra</strain>
        <tissue evidence="2">Young leaves</tissue>
    </source>
</reference>
<evidence type="ECO:0000313" key="2">
    <source>
        <dbReference type="EMBL" id="PNX70055.1"/>
    </source>
</evidence>
<reference evidence="2 3" key="2">
    <citation type="journal article" date="2017" name="Front. Plant Sci.">
        <title>Gene Classification and Mining of Molecular Markers Useful in Red Clover (Trifolium pratense) Breeding.</title>
        <authorList>
            <person name="Istvanek J."/>
            <person name="Dluhosova J."/>
            <person name="Dluhos P."/>
            <person name="Patkova L."/>
            <person name="Nedelnik J."/>
            <person name="Repkova J."/>
        </authorList>
    </citation>
    <scope>NUCLEOTIDE SEQUENCE [LARGE SCALE GENOMIC DNA]</scope>
    <source>
        <strain evidence="3">cv. Tatra</strain>
        <tissue evidence="2">Young leaves</tissue>
    </source>
</reference>
<evidence type="ECO:0000256" key="1">
    <source>
        <dbReference type="SAM" id="MobiDB-lite"/>
    </source>
</evidence>
<protein>
    <submittedName>
        <fullName evidence="2">Uncharacterized protein</fullName>
    </submittedName>
</protein>
<dbReference type="AlphaFoldDB" id="A0A2K3KUU6"/>
<organism evidence="2 3">
    <name type="scientific">Trifolium pratense</name>
    <name type="common">Red clover</name>
    <dbReference type="NCBI Taxonomy" id="57577"/>
    <lineage>
        <taxon>Eukaryota</taxon>
        <taxon>Viridiplantae</taxon>
        <taxon>Streptophyta</taxon>
        <taxon>Embryophyta</taxon>
        <taxon>Tracheophyta</taxon>
        <taxon>Spermatophyta</taxon>
        <taxon>Magnoliopsida</taxon>
        <taxon>eudicotyledons</taxon>
        <taxon>Gunneridae</taxon>
        <taxon>Pentapetalae</taxon>
        <taxon>rosids</taxon>
        <taxon>fabids</taxon>
        <taxon>Fabales</taxon>
        <taxon>Fabaceae</taxon>
        <taxon>Papilionoideae</taxon>
        <taxon>50 kb inversion clade</taxon>
        <taxon>NPAAA clade</taxon>
        <taxon>Hologalegina</taxon>
        <taxon>IRL clade</taxon>
        <taxon>Trifolieae</taxon>
        <taxon>Trifolium</taxon>
    </lineage>
</organism>